<feature type="compositionally biased region" description="Polar residues" evidence="3">
    <location>
        <begin position="738"/>
        <end position="747"/>
    </location>
</feature>
<dbReference type="SUPFAM" id="SSF56349">
    <property type="entry name" value="DNA breaking-rejoining enzymes"/>
    <property type="match status" value="1"/>
</dbReference>
<evidence type="ECO:0000313" key="6">
    <source>
        <dbReference type="Proteomes" id="UP001152797"/>
    </source>
</evidence>
<evidence type="ECO:0000256" key="2">
    <source>
        <dbReference type="ARBA" id="ARBA00023172"/>
    </source>
</evidence>
<dbReference type="InterPro" id="IPR013762">
    <property type="entry name" value="Integrase-like_cat_sf"/>
</dbReference>
<dbReference type="PANTHER" id="PTHR34605:SF3">
    <property type="entry name" value="P CELL-TYPE AGGLUTINATION PROTEIN MAP4-LIKE-RELATED"/>
    <property type="match status" value="1"/>
</dbReference>
<feature type="compositionally biased region" description="Basic and acidic residues" evidence="3">
    <location>
        <begin position="437"/>
        <end position="451"/>
    </location>
</feature>
<feature type="region of interest" description="Disordered" evidence="3">
    <location>
        <begin position="541"/>
        <end position="596"/>
    </location>
</feature>
<dbReference type="GO" id="GO:0015074">
    <property type="term" value="P:DNA integration"/>
    <property type="evidence" value="ECO:0007669"/>
    <property type="project" value="InterPro"/>
</dbReference>
<dbReference type="PANTHER" id="PTHR34605">
    <property type="entry name" value="PHAGE_INTEGRASE DOMAIN-CONTAINING PROTEIN"/>
    <property type="match status" value="1"/>
</dbReference>
<feature type="region of interest" description="Disordered" evidence="3">
    <location>
        <begin position="468"/>
        <end position="494"/>
    </location>
</feature>
<comment type="caution">
    <text evidence="4">The sequence shown here is derived from an EMBL/GenBank/DDBJ whole genome shotgun (WGS) entry which is preliminary data.</text>
</comment>
<dbReference type="Proteomes" id="UP001152797">
    <property type="component" value="Unassembled WGS sequence"/>
</dbReference>
<keyword evidence="2" id="KW-0233">DNA recombination</keyword>
<gene>
    <name evidence="4" type="ORF">C1SCF055_LOCUS15149</name>
</gene>
<reference evidence="5 6" key="2">
    <citation type="submission" date="2024-05" db="EMBL/GenBank/DDBJ databases">
        <authorList>
            <person name="Chen Y."/>
            <person name="Shah S."/>
            <person name="Dougan E. K."/>
            <person name="Thang M."/>
            <person name="Chan C."/>
        </authorList>
    </citation>
    <scope>NUCLEOTIDE SEQUENCE [LARGE SCALE GENOMIC DNA]</scope>
</reference>
<dbReference type="InterPro" id="IPR011010">
    <property type="entry name" value="DNA_brk_join_enz"/>
</dbReference>
<dbReference type="InterPro" id="IPR010998">
    <property type="entry name" value="Integrase_recombinase_N"/>
</dbReference>
<evidence type="ECO:0000256" key="1">
    <source>
        <dbReference type="ARBA" id="ARBA00023125"/>
    </source>
</evidence>
<evidence type="ECO:0000313" key="5">
    <source>
        <dbReference type="EMBL" id="CAL4775225.1"/>
    </source>
</evidence>
<dbReference type="InterPro" id="IPR052925">
    <property type="entry name" value="Phage_Integrase-like_Recomb"/>
</dbReference>
<dbReference type="SUPFAM" id="SSF47823">
    <property type="entry name" value="lambda integrase-like, N-terminal domain"/>
    <property type="match status" value="1"/>
</dbReference>
<name>A0A9P1CB68_9DINO</name>
<reference evidence="4" key="1">
    <citation type="submission" date="2022-10" db="EMBL/GenBank/DDBJ databases">
        <authorList>
            <person name="Chen Y."/>
            <person name="Dougan E. K."/>
            <person name="Chan C."/>
            <person name="Rhodes N."/>
            <person name="Thang M."/>
        </authorList>
    </citation>
    <scope>NUCLEOTIDE SEQUENCE</scope>
</reference>
<feature type="compositionally biased region" description="Basic and acidic residues" evidence="3">
    <location>
        <begin position="416"/>
        <end position="426"/>
    </location>
</feature>
<keyword evidence="6" id="KW-1185">Reference proteome</keyword>
<dbReference type="EMBL" id="CAMXCT020001217">
    <property type="protein sequence ID" value="CAL1141288.1"/>
    <property type="molecule type" value="Genomic_DNA"/>
</dbReference>
<keyword evidence="1" id="KW-0238">DNA-binding</keyword>
<protein>
    <submittedName>
        <fullName evidence="5">Tyr recombinase domain-containing protein</fullName>
    </submittedName>
</protein>
<evidence type="ECO:0000313" key="4">
    <source>
        <dbReference type="EMBL" id="CAI3987913.1"/>
    </source>
</evidence>
<sequence length="2179" mass="245867">MFPVQELQEARIVVLRADYKGGLVVESVVGSQWEPGGWILPVLIWKGHMVALQPPEGFNVEEFVLQEEYAATPALGFTFFWHSRHDQVKSAPGRIHCRLCKADRRAGEIFAPCRRHSCLAAVATMGAGKTGPVVMRELCMAGSDGVQTQLVLQEVFAGTGRITEAWKRSGVAKQPIEVFEEPHRRRGYRAEHDLLKKEVQQKVKQSCKQRDANVWWIAAPCTSYCDWQLQNGGSRTFEVPEGTGCGPLAEREKEGNELSTFAAELFLEALEDQQFPICESSASSGRYPKQWDLPVWKAILQREDVDYIDFPMCAWGLGPPDEPGCFYVHKTRLVFPRHGPLRQLLLRQCPGLGPLHKHVALKGAREGLDVTRCTEAGAYAWDFVTAVVSVLQSTLGVMGGGWFQPQLSGHAGGKRGRSEENEEQPKSQETVVASPKYHTEEELAEAAKEAGVDNQESIDEMWSFLVEDEKQPKHRRGNEEESDESQTNAGEEEYTGRWCSAEGLEQQNLIDEILDQKGETEAAGGQESPVEAEAITGGALATEEEEDEGQPEVEDEYEPSLAESGEGEKIGALEATEEETEEEAMPSGTHGDDPPWEEPVVADFWEAPNLKDGTVRRVHPVSRRHLFVPPAVGPPWIGQVSEERRTILINHRGVRVRVDDNWKEAGEVDIGYGLWTGFTIFPLKEVHIDWERWRNYGWGDDGSYEDDEEEPEEEREDEGDGQEARRSGASGEEPQRAGGSSPSSTYKAPNAEARMAAEEYTKAVDSFDNTAVGWATLVEKGNRLVRDAGSVQGAAESLWQVREEKGLMNLAGIDQVEFDSVLHPDHLYYLRQVRKFGMPARYVGDRHRVRAKLHPNAKRNVDQVFQQVAKDVKKHRVLVADSMLPELGSTVSSPFEAVDKMLPDRTISRDKRVVHDQRTVNCGTSKFWHPPALQPLHSQVARRILWAKHRCPGLPVLMAKKDISGAFRLLWVDPADVELFAGDLPWQPHKAFPGQEDGPENPVEGDITVVYLVSSFGFSGSPGEWCMWGRATEEYHRAHRPTTSRRDMSDGFDAKVLVDDCILVEPWVGLRPWVSAEVFEDGVVKMLGTQAVNKEKDEVEGVFRTTQTVWGIILETDTEKATLPERRIQKGAVLMSGDAFDYGSKTITLKAADKFLKGVDGSATVKVNLKGDGSEQWETETAWSDLWELFEVCRWLSSRTAQWDLLFSTSLKEMLPPLERLGLPGQWEEAVFVSSDATTAVIGAIDWKFGYAFREKYASLKPWILEVLTDAEVQSEGPEVVVHLAEMLSFVAFACARAPQWQRRVVVYAGDNMVVKRWLQGRKSKVRGGRILIRIINMLEMRWKIQVLAGWWRTYHNVDADYITRCTDEEFIDLLNRKGWVEEDVKPAVAQALKDPRRFGPCFLYGADDQERELLMQLREKRMSRQLQKEPSIPWPSIRVVEWRAEGRRVLDFEEAAILLGARLEAGQTGEPTILCASLGMDEQGRHLQRVLEAAKTVGAWLVLVEGPRAVAWDLGERRCQQRGWDSRLIEFVTTELGEAMARRRRCLVARPGGELPEEWNAGLVRVGAPLPIGTVLKQKPWEDLVWKRPMKLELESGIPRERMLPCPTGHYYWEEEDERRTCHSLDGPCLWPKLKEGGKGIEEMVVFDRRGPPGHVRALTLEEIWKLQGRDDRTLRGTKAQREELVAEGSRATGAQTAASLLLWGGHLVETFMEQQVRKAGMCTEQEGPEALAQILVWLRRWRRGEFERRAGGLWSEDECSYTVNRWTETWWISMMDEDTDHEEEETEHPTKAGGRSKKLTNQEVAEKVSKQFITNVGLTVRPFCGEVSDRVEEWLEENMQGDKSPATEKAYASAWSKWKAWAKRQGWVSEYLDRSEDAVERENKLLAYVGYLGWLGASVNTIRQSIFAIKLAHKRVGAGDITEGMHRVWILLGGLDRRSTSRKPRRLGVTQEMLQWLGEELIGKAERQGRRAELADASMAFAALSTAWFFMLRCKEFAESNGVDRDMILRGCDVRFSTDGLAVGSQAEEVTVQFRKTKVDQLAFGEAKTLKATGRRFLCPVEALWRMKAYWPRRFAKDAMTSREPLFRWASGSVLKRLEIQHLLHKAAEGVGLPGDRFLTHSLRIGGATALYQATADIELVKRMGRWTSSAVHRYLEDGVTVANSSQKMADVRIKHT</sequence>
<dbReference type="Gene3D" id="1.10.150.130">
    <property type="match status" value="1"/>
</dbReference>
<dbReference type="OrthoDB" id="443399at2759"/>
<dbReference type="GO" id="GO:0006310">
    <property type="term" value="P:DNA recombination"/>
    <property type="evidence" value="ECO:0007669"/>
    <property type="project" value="UniProtKB-KW"/>
</dbReference>
<feature type="region of interest" description="Disordered" evidence="3">
    <location>
        <begin position="1780"/>
        <end position="1802"/>
    </location>
</feature>
<accession>A0A9P1CB68</accession>
<feature type="region of interest" description="Disordered" evidence="3">
    <location>
        <begin position="699"/>
        <end position="752"/>
    </location>
</feature>
<dbReference type="Gene3D" id="1.10.443.10">
    <property type="entry name" value="Intergrase catalytic core"/>
    <property type="match status" value="1"/>
</dbReference>
<feature type="compositionally biased region" description="Acidic residues" evidence="3">
    <location>
        <begin position="542"/>
        <end position="558"/>
    </location>
</feature>
<evidence type="ECO:0000256" key="3">
    <source>
        <dbReference type="SAM" id="MobiDB-lite"/>
    </source>
</evidence>
<feature type="region of interest" description="Disordered" evidence="3">
    <location>
        <begin position="408"/>
        <end position="454"/>
    </location>
</feature>
<feature type="compositionally biased region" description="Acidic residues" evidence="3">
    <location>
        <begin position="575"/>
        <end position="584"/>
    </location>
</feature>
<dbReference type="EMBL" id="CAMXCT030001217">
    <property type="protein sequence ID" value="CAL4775225.1"/>
    <property type="molecule type" value="Genomic_DNA"/>
</dbReference>
<organism evidence="4">
    <name type="scientific">Cladocopium goreaui</name>
    <dbReference type="NCBI Taxonomy" id="2562237"/>
    <lineage>
        <taxon>Eukaryota</taxon>
        <taxon>Sar</taxon>
        <taxon>Alveolata</taxon>
        <taxon>Dinophyceae</taxon>
        <taxon>Suessiales</taxon>
        <taxon>Symbiodiniaceae</taxon>
        <taxon>Cladocopium</taxon>
    </lineage>
</organism>
<proteinExistence type="predicted"/>
<dbReference type="EMBL" id="CAMXCT010001217">
    <property type="protein sequence ID" value="CAI3987913.1"/>
    <property type="molecule type" value="Genomic_DNA"/>
</dbReference>
<dbReference type="GO" id="GO:0003677">
    <property type="term" value="F:DNA binding"/>
    <property type="evidence" value="ECO:0007669"/>
    <property type="project" value="UniProtKB-KW"/>
</dbReference>
<feature type="compositionally biased region" description="Acidic residues" evidence="3">
    <location>
        <begin position="702"/>
        <end position="721"/>
    </location>
</feature>